<keyword evidence="7" id="KW-1185">Reference proteome</keyword>
<evidence type="ECO:0000256" key="1">
    <source>
        <dbReference type="ARBA" id="ARBA00004141"/>
    </source>
</evidence>
<protein>
    <submittedName>
        <fullName evidence="6">Nicotinamide mononucleotide transporter</fullName>
    </submittedName>
</protein>
<dbReference type="AlphaFoldDB" id="A0A2V3PXB2"/>
<evidence type="ECO:0000256" key="5">
    <source>
        <dbReference type="SAM" id="Phobius"/>
    </source>
</evidence>
<accession>A0A2V3PXB2</accession>
<feature type="transmembrane region" description="Helical" evidence="5">
    <location>
        <begin position="194"/>
        <end position="216"/>
    </location>
</feature>
<dbReference type="EMBL" id="QICL01000001">
    <property type="protein sequence ID" value="PXV69238.1"/>
    <property type="molecule type" value="Genomic_DNA"/>
</dbReference>
<keyword evidence="3 5" id="KW-1133">Transmembrane helix</keyword>
<keyword evidence="4 5" id="KW-0472">Membrane</keyword>
<reference evidence="6 7" key="1">
    <citation type="submission" date="2018-03" db="EMBL/GenBank/DDBJ databases">
        <title>Genomic Encyclopedia of Archaeal and Bacterial Type Strains, Phase II (KMG-II): from individual species to whole genera.</title>
        <authorList>
            <person name="Goeker M."/>
        </authorList>
    </citation>
    <scope>NUCLEOTIDE SEQUENCE [LARGE SCALE GENOMIC DNA]</scope>
    <source>
        <strain evidence="6 7">DSM 100214</strain>
    </source>
</reference>
<feature type="transmembrane region" description="Helical" evidence="5">
    <location>
        <begin position="135"/>
        <end position="155"/>
    </location>
</feature>
<sequence>MRRIVIFLDYVTGKGSVRHTQIWFAIAVILTSYTAYRILESGEDTVSNVAIYSITALFGYLSVVSLAFRKPISGNVLGITANLGEMYSQFQFRNIGLVFSAGYYLLFHVVGLITWTRKENQDEDGKVKTTGTNQGFIIFTIATGIVGCICLYLYGSQWGLISQDQPLLLYLNILAFVVGILSQMIMILRKPWAWYMWLTSNVIWFILNMVSGNYIFMIQSVLYEWNCILAIYIWHKESK</sequence>
<dbReference type="Pfam" id="PF04973">
    <property type="entry name" value="NMN_transporter"/>
    <property type="match status" value="1"/>
</dbReference>
<evidence type="ECO:0000256" key="2">
    <source>
        <dbReference type="ARBA" id="ARBA00022692"/>
    </source>
</evidence>
<evidence type="ECO:0000256" key="3">
    <source>
        <dbReference type="ARBA" id="ARBA00022989"/>
    </source>
</evidence>
<comment type="caution">
    <text evidence="6">The sequence shown here is derived from an EMBL/GenBank/DDBJ whole genome shotgun (WGS) entry which is preliminary data.</text>
</comment>
<dbReference type="NCBIfam" id="TIGR01528">
    <property type="entry name" value="NMN_trans_PnuC"/>
    <property type="match status" value="1"/>
</dbReference>
<comment type="subcellular location">
    <subcellularLocation>
        <location evidence="1">Membrane</location>
        <topology evidence="1">Multi-pass membrane protein</topology>
    </subcellularLocation>
</comment>
<keyword evidence="2 5" id="KW-0812">Transmembrane</keyword>
<organism evidence="6 7">
    <name type="scientific">Dysgonomonas alginatilytica</name>
    <dbReference type="NCBI Taxonomy" id="1605892"/>
    <lineage>
        <taxon>Bacteria</taxon>
        <taxon>Pseudomonadati</taxon>
        <taxon>Bacteroidota</taxon>
        <taxon>Bacteroidia</taxon>
        <taxon>Bacteroidales</taxon>
        <taxon>Dysgonomonadaceae</taxon>
        <taxon>Dysgonomonas</taxon>
    </lineage>
</organism>
<name>A0A2V3PXB2_9BACT</name>
<feature type="transmembrane region" description="Helical" evidence="5">
    <location>
        <begin position="21"/>
        <end position="39"/>
    </location>
</feature>
<dbReference type="RefSeq" id="WP_110309187.1">
    <property type="nucleotide sequence ID" value="NZ_QICL01000001.1"/>
</dbReference>
<dbReference type="OrthoDB" id="9791248at2"/>
<evidence type="ECO:0000256" key="4">
    <source>
        <dbReference type="ARBA" id="ARBA00023136"/>
    </source>
</evidence>
<feature type="transmembrane region" description="Helical" evidence="5">
    <location>
        <begin position="95"/>
        <end position="115"/>
    </location>
</feature>
<proteinExistence type="predicted"/>
<dbReference type="GO" id="GO:0034257">
    <property type="term" value="F:nicotinamide riboside transmembrane transporter activity"/>
    <property type="evidence" value="ECO:0007669"/>
    <property type="project" value="InterPro"/>
</dbReference>
<dbReference type="Proteomes" id="UP000247973">
    <property type="component" value="Unassembled WGS sequence"/>
</dbReference>
<feature type="transmembrane region" description="Helical" evidence="5">
    <location>
        <begin position="51"/>
        <end position="68"/>
    </location>
</feature>
<evidence type="ECO:0000313" key="6">
    <source>
        <dbReference type="EMBL" id="PXV69238.1"/>
    </source>
</evidence>
<evidence type="ECO:0000313" key="7">
    <source>
        <dbReference type="Proteomes" id="UP000247973"/>
    </source>
</evidence>
<feature type="transmembrane region" description="Helical" evidence="5">
    <location>
        <begin position="167"/>
        <end position="188"/>
    </location>
</feature>
<dbReference type="InterPro" id="IPR006419">
    <property type="entry name" value="NMN_transpt_PnuC"/>
</dbReference>
<dbReference type="GO" id="GO:0016020">
    <property type="term" value="C:membrane"/>
    <property type="evidence" value="ECO:0007669"/>
    <property type="project" value="UniProtKB-SubCell"/>
</dbReference>
<gene>
    <name evidence="6" type="ORF">CLV62_101507</name>
</gene>